<dbReference type="EMBL" id="QKUF01000012">
    <property type="protein sequence ID" value="PZW27462.1"/>
    <property type="molecule type" value="Genomic_DNA"/>
</dbReference>
<evidence type="ECO:0000256" key="2">
    <source>
        <dbReference type="SAM" id="SignalP"/>
    </source>
</evidence>
<evidence type="ECO:0000313" key="4">
    <source>
        <dbReference type="EMBL" id="PZW27462.1"/>
    </source>
</evidence>
<protein>
    <submittedName>
        <fullName evidence="4">Iron complex transport system substrate-binding protein</fullName>
    </submittedName>
</protein>
<name>A0A326U602_THEHA</name>
<sequence>MSTRLISFRISLLFLLTLVLAACGGAQQTVDRPATTPTVAATPAVDDRGTPIVYPKTAPQRIISLAANTSEMLGALGLQDKVVAVDNYTTYPKELTSKPRISDAMGKYNIEQITALKPDLVLSHGGITHEVDDKLRGLGLNVVDLPAVDFTKSLEQILIVGKLTHTEQKAQEVYEQATKERQDIIQKVAGTEKPKVLLEVDNSTAGKPFVFGKGSFGDEMLRDANAINIFADNNSNGGYPQVTDEAIIRANPAYIILTEDPKYGGDPSLVYKRPNWGGIQAVKEKQVYHVNVNITQHAGPRLVQGLRCIAQIVHPDKFTEKLPQYCSDTI</sequence>
<dbReference type="PANTHER" id="PTHR30535">
    <property type="entry name" value="VITAMIN B12-BINDING PROTEIN"/>
    <property type="match status" value="1"/>
</dbReference>
<dbReference type="InterPro" id="IPR050902">
    <property type="entry name" value="ABC_Transporter_SBP"/>
</dbReference>
<dbReference type="CDD" id="cd01143">
    <property type="entry name" value="YvrC"/>
    <property type="match status" value="1"/>
</dbReference>
<dbReference type="PROSITE" id="PS50983">
    <property type="entry name" value="FE_B12_PBP"/>
    <property type="match status" value="1"/>
</dbReference>
<proteinExistence type="inferred from homology"/>
<evidence type="ECO:0000313" key="5">
    <source>
        <dbReference type="Proteomes" id="UP000248806"/>
    </source>
</evidence>
<comment type="similarity">
    <text evidence="1">Belongs to the bacterial solute-binding protein 8 family.</text>
</comment>
<dbReference type="InterPro" id="IPR002491">
    <property type="entry name" value="ABC_transptr_periplasmic_BD"/>
</dbReference>
<dbReference type="Pfam" id="PF01497">
    <property type="entry name" value="Peripla_BP_2"/>
    <property type="match status" value="1"/>
</dbReference>
<organism evidence="4 5">
    <name type="scientific">Thermosporothrix hazakensis</name>
    <dbReference type="NCBI Taxonomy" id="644383"/>
    <lineage>
        <taxon>Bacteria</taxon>
        <taxon>Bacillati</taxon>
        <taxon>Chloroflexota</taxon>
        <taxon>Ktedonobacteria</taxon>
        <taxon>Ktedonobacterales</taxon>
        <taxon>Thermosporotrichaceae</taxon>
        <taxon>Thermosporothrix</taxon>
    </lineage>
</organism>
<dbReference type="PROSITE" id="PS51257">
    <property type="entry name" value="PROKAR_LIPOPROTEIN"/>
    <property type="match status" value="1"/>
</dbReference>
<evidence type="ECO:0000259" key="3">
    <source>
        <dbReference type="PROSITE" id="PS50983"/>
    </source>
</evidence>
<dbReference type="SUPFAM" id="SSF53807">
    <property type="entry name" value="Helical backbone' metal receptor"/>
    <property type="match status" value="1"/>
</dbReference>
<feature type="signal peptide" evidence="2">
    <location>
        <begin position="1"/>
        <end position="21"/>
    </location>
</feature>
<dbReference type="GO" id="GO:0071281">
    <property type="term" value="P:cellular response to iron ion"/>
    <property type="evidence" value="ECO:0007669"/>
    <property type="project" value="TreeGrafter"/>
</dbReference>
<keyword evidence="2" id="KW-0732">Signal</keyword>
<dbReference type="OrthoDB" id="9787830at2"/>
<gene>
    <name evidence="4" type="ORF">EI42_03548</name>
</gene>
<comment type="caution">
    <text evidence="4">The sequence shown here is derived from an EMBL/GenBank/DDBJ whole genome shotgun (WGS) entry which is preliminary data.</text>
</comment>
<feature type="domain" description="Fe/B12 periplasmic-binding" evidence="3">
    <location>
        <begin position="61"/>
        <end position="317"/>
    </location>
</feature>
<dbReference type="AlphaFoldDB" id="A0A326U602"/>
<dbReference type="Gene3D" id="3.40.50.1980">
    <property type="entry name" value="Nitrogenase molybdenum iron protein domain"/>
    <property type="match status" value="2"/>
</dbReference>
<dbReference type="PANTHER" id="PTHR30535:SF34">
    <property type="entry name" value="MOLYBDATE-BINDING PROTEIN MOLA"/>
    <property type="match status" value="1"/>
</dbReference>
<accession>A0A326U602</accession>
<evidence type="ECO:0000256" key="1">
    <source>
        <dbReference type="ARBA" id="ARBA00008814"/>
    </source>
</evidence>
<dbReference type="Proteomes" id="UP000248806">
    <property type="component" value="Unassembled WGS sequence"/>
</dbReference>
<keyword evidence="5" id="KW-1185">Reference proteome</keyword>
<reference evidence="4 5" key="1">
    <citation type="submission" date="2018-06" db="EMBL/GenBank/DDBJ databases">
        <title>Genomic Encyclopedia of Archaeal and Bacterial Type Strains, Phase II (KMG-II): from individual species to whole genera.</title>
        <authorList>
            <person name="Goeker M."/>
        </authorList>
    </citation>
    <scope>NUCLEOTIDE SEQUENCE [LARGE SCALE GENOMIC DNA]</scope>
    <source>
        <strain evidence="4 5">ATCC BAA-1881</strain>
    </source>
</reference>
<feature type="chain" id="PRO_5016385110" evidence="2">
    <location>
        <begin position="22"/>
        <end position="330"/>
    </location>
</feature>
<dbReference type="RefSeq" id="WP_111323908.1">
    <property type="nucleotide sequence ID" value="NZ_BIFX01000001.1"/>
</dbReference>